<accession>A0A5S9QPG4</accession>
<dbReference type="EMBL" id="CACSII010000021">
    <property type="protein sequence ID" value="CAA0121074.1"/>
    <property type="molecule type" value="Genomic_DNA"/>
</dbReference>
<sequence length="95" mass="10342">MKTLKLATLTSISALILTFAASAQAGGKNFQSAKYRADTNTQTVNPVTYKQRSFSKNRISIASNSSLVAVKPVKLGTNTKRGLRHHIEAETFGMR</sequence>
<evidence type="ECO:0000256" key="1">
    <source>
        <dbReference type="SAM" id="SignalP"/>
    </source>
</evidence>
<feature type="chain" id="PRO_5030138153" evidence="1">
    <location>
        <begin position="26"/>
        <end position="95"/>
    </location>
</feature>
<organism evidence="2 3">
    <name type="scientific">BD1-7 clade bacterium</name>
    <dbReference type="NCBI Taxonomy" id="2029982"/>
    <lineage>
        <taxon>Bacteria</taxon>
        <taxon>Pseudomonadati</taxon>
        <taxon>Pseudomonadota</taxon>
        <taxon>Gammaproteobacteria</taxon>
        <taxon>Cellvibrionales</taxon>
        <taxon>Spongiibacteraceae</taxon>
        <taxon>BD1-7 clade</taxon>
    </lineage>
</organism>
<protein>
    <submittedName>
        <fullName evidence="2">Uncharacterized protein</fullName>
    </submittedName>
</protein>
<name>A0A5S9QPG4_9GAMM</name>
<reference evidence="2 3" key="1">
    <citation type="submission" date="2019-11" db="EMBL/GenBank/DDBJ databases">
        <authorList>
            <person name="Holert J."/>
        </authorList>
    </citation>
    <scope>NUCLEOTIDE SEQUENCE [LARGE SCALE GENOMIC DNA]</scope>
    <source>
        <strain evidence="2">BC5_2</strain>
    </source>
</reference>
<dbReference type="AlphaFoldDB" id="A0A5S9QPG4"/>
<gene>
    <name evidence="2" type="ORF">DPBNPPHM_02680</name>
</gene>
<evidence type="ECO:0000313" key="3">
    <source>
        <dbReference type="Proteomes" id="UP000434580"/>
    </source>
</evidence>
<dbReference type="Proteomes" id="UP000434580">
    <property type="component" value="Unassembled WGS sequence"/>
</dbReference>
<evidence type="ECO:0000313" key="2">
    <source>
        <dbReference type="EMBL" id="CAA0121074.1"/>
    </source>
</evidence>
<dbReference type="OrthoDB" id="9873683at2"/>
<proteinExistence type="predicted"/>
<keyword evidence="1" id="KW-0732">Signal</keyword>
<feature type="signal peptide" evidence="1">
    <location>
        <begin position="1"/>
        <end position="25"/>
    </location>
</feature>